<keyword evidence="4" id="KW-1185">Reference proteome</keyword>
<evidence type="ECO:0000313" key="3">
    <source>
        <dbReference type="EMBL" id="PFG35073.1"/>
    </source>
</evidence>
<dbReference type="InterPro" id="IPR004352">
    <property type="entry name" value="GH114_TIM-barrel"/>
</dbReference>
<reference evidence="3 4" key="1">
    <citation type="submission" date="2017-10" db="EMBL/GenBank/DDBJ databases">
        <title>Sequencing the genomes of 1000 actinobacteria strains.</title>
        <authorList>
            <person name="Klenk H.-P."/>
        </authorList>
    </citation>
    <scope>NUCLEOTIDE SEQUENCE [LARGE SCALE GENOMIC DNA]</scope>
    <source>
        <strain evidence="3 4">DSM 18966</strain>
    </source>
</reference>
<dbReference type="PANTHER" id="PTHR35273:SF2">
    <property type="entry name" value="ALPHA-GALACTOSIDASE"/>
    <property type="match status" value="1"/>
</dbReference>
<proteinExistence type="predicted"/>
<sequence length="361" mass="38294">MESMKHSTTPRRVLHALCLGSLVLALTACEDVRAIPWPAAGTGTATDSATADATPEPSPVQSADLEATTDEGTAEPVEVAVPDDVVPAPVPAALPEDVVPDEAAPAEPVVVEPVATAEVVVSAAYPDDAVGDYQLGGSYTPPAGVNLVVRDSTSKPAPGLYNICYINGFQTQSDDSDAWLKDHPELVLHVDGEPVADPGWPDEYLLDVSTAAKRTAIADIMAVTMTSCADKGFDAIEFDNLDSYLRSDDALDIDDAVATARLYTERGHALGLEVGQKNTAELGSRGRDEVGFDFAIAEECGVYEECSDFTDVYGSHVFAIEYPEDGDFAESCASPGRPDNMILRDLDLVTPSDSDYVYERC</sequence>
<name>A0A2A9E8A9_9MICO</name>
<dbReference type="Pfam" id="PF03537">
    <property type="entry name" value="Glyco_hydro_114"/>
    <property type="match status" value="1"/>
</dbReference>
<dbReference type="Proteomes" id="UP000225548">
    <property type="component" value="Unassembled WGS sequence"/>
</dbReference>
<gene>
    <name evidence="3" type="ORF">ATL42_3006</name>
</gene>
<organism evidence="3 4">
    <name type="scientific">Sanguibacter antarcticus</name>
    <dbReference type="NCBI Taxonomy" id="372484"/>
    <lineage>
        <taxon>Bacteria</taxon>
        <taxon>Bacillati</taxon>
        <taxon>Actinomycetota</taxon>
        <taxon>Actinomycetes</taxon>
        <taxon>Micrococcales</taxon>
        <taxon>Sanguibacteraceae</taxon>
        <taxon>Sanguibacter</taxon>
    </lineage>
</organism>
<dbReference type="EMBL" id="PDJG01000001">
    <property type="protein sequence ID" value="PFG35073.1"/>
    <property type="molecule type" value="Genomic_DNA"/>
</dbReference>
<dbReference type="AlphaFoldDB" id="A0A2A9E8A9"/>
<dbReference type="InterPro" id="IPR017853">
    <property type="entry name" value="GH"/>
</dbReference>
<dbReference type="PROSITE" id="PS51257">
    <property type="entry name" value="PROKAR_LIPOPROTEIN"/>
    <property type="match status" value="1"/>
</dbReference>
<dbReference type="InterPro" id="IPR013785">
    <property type="entry name" value="Aldolase_TIM"/>
</dbReference>
<feature type="compositionally biased region" description="Low complexity" evidence="1">
    <location>
        <begin position="42"/>
        <end position="54"/>
    </location>
</feature>
<evidence type="ECO:0000259" key="2">
    <source>
        <dbReference type="Pfam" id="PF03537"/>
    </source>
</evidence>
<feature type="region of interest" description="Disordered" evidence="1">
    <location>
        <begin position="42"/>
        <end position="76"/>
    </location>
</feature>
<comment type="caution">
    <text evidence="3">The sequence shown here is derived from an EMBL/GenBank/DDBJ whole genome shotgun (WGS) entry which is preliminary data.</text>
</comment>
<evidence type="ECO:0000256" key="1">
    <source>
        <dbReference type="SAM" id="MobiDB-lite"/>
    </source>
</evidence>
<feature type="domain" description="Glycoside-hydrolase family GH114 TIM-barrel" evidence="2">
    <location>
        <begin position="132"/>
        <end position="349"/>
    </location>
</feature>
<dbReference type="Gene3D" id="3.20.20.70">
    <property type="entry name" value="Aldolase class I"/>
    <property type="match status" value="1"/>
</dbReference>
<accession>A0A2A9E8A9</accession>
<dbReference type="PANTHER" id="PTHR35273">
    <property type="entry name" value="ALPHA-1,4 POLYGALACTOSAMINIDASE, PUTATIVE (AFU_ORTHOLOGUE AFUA_3G07890)-RELATED"/>
    <property type="match status" value="1"/>
</dbReference>
<protein>
    <recommendedName>
        <fullName evidence="2">Glycoside-hydrolase family GH114 TIM-barrel domain-containing protein</fullName>
    </recommendedName>
</protein>
<evidence type="ECO:0000313" key="4">
    <source>
        <dbReference type="Proteomes" id="UP000225548"/>
    </source>
</evidence>
<dbReference type="SUPFAM" id="SSF51445">
    <property type="entry name" value="(Trans)glycosidases"/>
    <property type="match status" value="1"/>
</dbReference>